<comment type="similarity">
    <text evidence="2 13">Belongs to the glycosyl hydrolase 28 family.</text>
</comment>
<dbReference type="GO" id="GO:0004650">
    <property type="term" value="F:polygalacturonase activity"/>
    <property type="evidence" value="ECO:0007669"/>
    <property type="project" value="UniProtKB-EC"/>
</dbReference>
<comment type="catalytic activity">
    <reaction evidence="10">
        <text>(1,4-alpha-D-galacturonosyl)n+m + H2O = (1,4-alpha-D-galacturonosyl)n + (1,4-alpha-D-galacturonosyl)m.</text>
        <dbReference type="EC" id="3.2.1.15"/>
    </reaction>
</comment>
<gene>
    <name evidence="15" type="ORF">AABB24_027969</name>
</gene>
<organism evidence="15 16">
    <name type="scientific">Solanum stoloniferum</name>
    <dbReference type="NCBI Taxonomy" id="62892"/>
    <lineage>
        <taxon>Eukaryota</taxon>
        <taxon>Viridiplantae</taxon>
        <taxon>Streptophyta</taxon>
        <taxon>Embryophyta</taxon>
        <taxon>Tracheophyta</taxon>
        <taxon>Spermatophyta</taxon>
        <taxon>Magnoliopsida</taxon>
        <taxon>eudicotyledons</taxon>
        <taxon>Gunneridae</taxon>
        <taxon>Pentapetalae</taxon>
        <taxon>asterids</taxon>
        <taxon>lamiids</taxon>
        <taxon>Solanales</taxon>
        <taxon>Solanaceae</taxon>
        <taxon>Solanoideae</taxon>
        <taxon>Solaneae</taxon>
        <taxon>Solanum</taxon>
    </lineage>
</organism>
<proteinExistence type="inferred from homology"/>
<accession>A0ABD2S5D8</accession>
<protein>
    <recommendedName>
        <fullName evidence="3">endo-polygalacturonase</fullName>
        <ecNumber evidence="3">3.2.1.15</ecNumber>
    </recommendedName>
    <alternativeName>
        <fullName evidence="11">Pectinase</fullName>
    </alternativeName>
</protein>
<evidence type="ECO:0000256" key="2">
    <source>
        <dbReference type="ARBA" id="ARBA00008834"/>
    </source>
</evidence>
<evidence type="ECO:0000256" key="12">
    <source>
        <dbReference type="PROSITE-ProRule" id="PRU10052"/>
    </source>
</evidence>
<keyword evidence="4" id="KW-0134">Cell wall</keyword>
<evidence type="ECO:0000256" key="11">
    <source>
        <dbReference type="ARBA" id="ARBA00083621"/>
    </source>
</evidence>
<dbReference type="GO" id="GO:0009830">
    <property type="term" value="P:cell wall modification involved in abscission"/>
    <property type="evidence" value="ECO:0007669"/>
    <property type="project" value="UniProtKB-ARBA"/>
</dbReference>
<feature type="non-terminal residue" evidence="15">
    <location>
        <position position="1"/>
    </location>
</feature>
<dbReference type="PROSITE" id="PS00502">
    <property type="entry name" value="POLYGALACTURONASE"/>
    <property type="match status" value="1"/>
</dbReference>
<evidence type="ECO:0000256" key="13">
    <source>
        <dbReference type="RuleBase" id="RU361169"/>
    </source>
</evidence>
<dbReference type="EMBL" id="JBJKTR010000016">
    <property type="protein sequence ID" value="KAL3339105.1"/>
    <property type="molecule type" value="Genomic_DNA"/>
</dbReference>
<comment type="subcellular location">
    <subcellularLocation>
        <location evidence="1">Secreted</location>
        <location evidence="1">Cell wall</location>
    </subcellularLocation>
</comment>
<dbReference type="Proteomes" id="UP001627284">
    <property type="component" value="Unassembled WGS sequence"/>
</dbReference>
<dbReference type="InterPro" id="IPR011050">
    <property type="entry name" value="Pectin_lyase_fold/virulence"/>
</dbReference>
<feature type="transmembrane region" description="Helical" evidence="14">
    <location>
        <begin position="52"/>
        <end position="74"/>
    </location>
</feature>
<keyword evidence="14" id="KW-0812">Transmembrane</keyword>
<evidence type="ECO:0000256" key="14">
    <source>
        <dbReference type="SAM" id="Phobius"/>
    </source>
</evidence>
<evidence type="ECO:0000256" key="1">
    <source>
        <dbReference type="ARBA" id="ARBA00004191"/>
    </source>
</evidence>
<dbReference type="Gene3D" id="2.160.20.10">
    <property type="entry name" value="Single-stranded right-handed beta-helix, Pectin lyase-like"/>
    <property type="match status" value="1"/>
</dbReference>
<keyword evidence="16" id="KW-1185">Reference proteome</keyword>
<dbReference type="InterPro" id="IPR000743">
    <property type="entry name" value="Glyco_hydro_28"/>
</dbReference>
<keyword evidence="14" id="KW-0472">Membrane</keyword>
<dbReference type="GO" id="GO:0010047">
    <property type="term" value="P:fruit dehiscence"/>
    <property type="evidence" value="ECO:0007669"/>
    <property type="project" value="UniProtKB-ARBA"/>
</dbReference>
<dbReference type="FunFam" id="2.160.20.10:FF:000028">
    <property type="entry name" value="Polygalacturonase QRT2"/>
    <property type="match status" value="1"/>
</dbReference>
<evidence type="ECO:0000256" key="9">
    <source>
        <dbReference type="ARBA" id="ARBA00023316"/>
    </source>
</evidence>
<dbReference type="AlphaFoldDB" id="A0ABD2S5D8"/>
<keyword evidence="5" id="KW-0964">Secreted</keyword>
<evidence type="ECO:0000256" key="5">
    <source>
        <dbReference type="ARBA" id="ARBA00022525"/>
    </source>
</evidence>
<keyword evidence="8 13" id="KW-0326">Glycosidase</keyword>
<evidence type="ECO:0000256" key="3">
    <source>
        <dbReference type="ARBA" id="ARBA00012736"/>
    </source>
</evidence>
<keyword evidence="7 13" id="KW-0378">Hydrolase</keyword>
<evidence type="ECO:0000313" key="15">
    <source>
        <dbReference type="EMBL" id="KAL3339105.1"/>
    </source>
</evidence>
<evidence type="ECO:0000256" key="10">
    <source>
        <dbReference type="ARBA" id="ARBA00034074"/>
    </source>
</evidence>
<comment type="caution">
    <text evidence="15">The sequence shown here is derived from an EMBL/GenBank/DDBJ whole genome shotgun (WGS) entry which is preliminary data.</text>
</comment>
<sequence length="520" mass="57755">SIPSFFLNQQVSPHTFLHNFHHFFSTKKKTKTYIILHNKTNKHTMTLLRNPFILFTIFIIIIMSFSSCYSIKFLDDDHNINNLEEEFGNDFHFKAYPSNYFNTILDHEKNNNMKKNLEIISRFQRFKNLEKLDEEEDQAKVITISVDRFGAKGDGKIDDTNAFQKAWKEVCSSSNVVNFVVSKNKKYLLKPIKFSGPCKSSITMQIYGTLLASDDTSDYNKDSRHWLIFDSVQKLVVGGAGVINGNGKIWWQNSCKINKKLPCKVAPTALTFYKCNNLKVKDLKIEDAQQIHLLIEKCGVVEVSKLVVSSPENSPNTDGIHITNTQNIQISDSIIATGDDCISIVDGSQKVLATGITCGPGHGISIGSLGGGNSEAHVSDIHVNGAKLFGTTNGLRIKTWPGGFGCASNIKFQNVVMNNVKNPIIIDQNYCDQADGPCKDETDSAIEVKNVIYQNIKGTSATNDAINFNCSKKIPCQGILLENVKLLGGNGETPNAIWGNINNLTCNNVLPECQKNSKIV</sequence>
<dbReference type="Pfam" id="PF00295">
    <property type="entry name" value="Glyco_hydro_28"/>
    <property type="match status" value="1"/>
</dbReference>
<dbReference type="SUPFAM" id="SSF51126">
    <property type="entry name" value="Pectin lyase-like"/>
    <property type="match status" value="1"/>
</dbReference>
<evidence type="ECO:0000256" key="7">
    <source>
        <dbReference type="ARBA" id="ARBA00022801"/>
    </source>
</evidence>
<reference evidence="15 16" key="1">
    <citation type="submission" date="2024-05" db="EMBL/GenBank/DDBJ databases">
        <title>De novo assembly of an allotetraploid wild potato.</title>
        <authorList>
            <person name="Hosaka A.J."/>
        </authorList>
    </citation>
    <scope>NUCLEOTIDE SEQUENCE [LARGE SCALE GENOMIC DNA]</scope>
    <source>
        <tissue evidence="15">Young leaves</tissue>
    </source>
</reference>
<feature type="active site" evidence="12">
    <location>
        <position position="362"/>
    </location>
</feature>
<name>A0ABD2S5D8_9SOLN</name>
<keyword evidence="9" id="KW-0961">Cell wall biogenesis/degradation</keyword>
<evidence type="ECO:0000256" key="4">
    <source>
        <dbReference type="ARBA" id="ARBA00022512"/>
    </source>
</evidence>
<dbReference type="EC" id="3.2.1.15" evidence="3"/>
<evidence type="ECO:0000313" key="16">
    <source>
        <dbReference type="Proteomes" id="UP001627284"/>
    </source>
</evidence>
<dbReference type="GO" id="GO:0009901">
    <property type="term" value="P:anther dehiscence"/>
    <property type="evidence" value="ECO:0007669"/>
    <property type="project" value="UniProtKB-ARBA"/>
</dbReference>
<keyword evidence="6" id="KW-0732">Signal</keyword>
<evidence type="ECO:0000256" key="6">
    <source>
        <dbReference type="ARBA" id="ARBA00022729"/>
    </source>
</evidence>
<dbReference type="PANTHER" id="PTHR31375">
    <property type="match status" value="1"/>
</dbReference>
<dbReference type="InterPro" id="IPR012334">
    <property type="entry name" value="Pectin_lyas_fold"/>
</dbReference>
<evidence type="ECO:0000256" key="8">
    <source>
        <dbReference type="ARBA" id="ARBA00023295"/>
    </source>
</evidence>
<keyword evidence="14" id="KW-1133">Transmembrane helix</keyword>